<evidence type="ECO:0008006" key="3">
    <source>
        <dbReference type="Google" id="ProtNLM"/>
    </source>
</evidence>
<evidence type="ECO:0000313" key="2">
    <source>
        <dbReference type="Proteomes" id="UP000824140"/>
    </source>
</evidence>
<dbReference type="SUPFAM" id="SSF51445">
    <property type="entry name" value="(Trans)glycosidases"/>
    <property type="match status" value="1"/>
</dbReference>
<comment type="caution">
    <text evidence="1">The sequence shown here is derived from an EMBL/GenBank/DDBJ whole genome shotgun (WGS) entry which is preliminary data.</text>
</comment>
<dbReference type="AlphaFoldDB" id="A0A9D1K6X5"/>
<sequence length="342" mass="37676">MDKKEWFRARKWGVFHHYLNALQNQADSANSDGQQTDWNDCVNALNTDWLAEQLHEMGAGYLVFTIMQRSRHMIAPNAAYDAITGYKPGEACSERDLIADLIASLSKYDIPLFLYYTGDGPGLDGRAARAFGCPTEIPGASVDAFLDKWLAVLREYSLRYGEKIRGWWIDGAYPPCGFPTPDAPGIGRIREAALAGNPNALFSANHFGCFHGGGTRVLPEVGEVIFGNFYHSIAQPTAYDDYSAGEIVSFDAYPEEREIGGAIPHVLSFLGIPAQPVKVYEGWGKPGCKYSPEYLRAYVDCFNRLGGVVSLDACLMRDGSIDPAQRKALAALRSLREREGGQ</sequence>
<accession>A0A9D1K6X5</accession>
<gene>
    <name evidence="1" type="ORF">IAA84_04820</name>
</gene>
<proteinExistence type="predicted"/>
<protein>
    <recommendedName>
        <fullName evidence="3">Alpha-L-fucosidase</fullName>
    </recommendedName>
</protein>
<name>A0A9D1K6X5_9FIRM</name>
<evidence type="ECO:0000313" key="1">
    <source>
        <dbReference type="EMBL" id="HIS92323.1"/>
    </source>
</evidence>
<reference evidence="1" key="1">
    <citation type="submission" date="2020-10" db="EMBL/GenBank/DDBJ databases">
        <authorList>
            <person name="Gilroy R."/>
        </authorList>
    </citation>
    <scope>NUCLEOTIDE SEQUENCE</scope>
    <source>
        <strain evidence="1">13766</strain>
    </source>
</reference>
<dbReference type="InterPro" id="IPR017853">
    <property type="entry name" value="GH"/>
</dbReference>
<dbReference type="EMBL" id="DVJN01000094">
    <property type="protein sequence ID" value="HIS92323.1"/>
    <property type="molecule type" value="Genomic_DNA"/>
</dbReference>
<reference evidence="1" key="2">
    <citation type="journal article" date="2021" name="PeerJ">
        <title>Extensive microbial diversity within the chicken gut microbiome revealed by metagenomics and culture.</title>
        <authorList>
            <person name="Gilroy R."/>
            <person name="Ravi A."/>
            <person name="Getino M."/>
            <person name="Pursley I."/>
            <person name="Horton D.L."/>
            <person name="Alikhan N.F."/>
            <person name="Baker D."/>
            <person name="Gharbi K."/>
            <person name="Hall N."/>
            <person name="Watson M."/>
            <person name="Adriaenssens E.M."/>
            <person name="Foster-Nyarko E."/>
            <person name="Jarju S."/>
            <person name="Secka A."/>
            <person name="Antonio M."/>
            <person name="Oren A."/>
            <person name="Chaudhuri R.R."/>
            <person name="La Ragione R."/>
            <person name="Hildebrand F."/>
            <person name="Pallen M.J."/>
        </authorList>
    </citation>
    <scope>NUCLEOTIDE SEQUENCE</scope>
    <source>
        <strain evidence="1">13766</strain>
    </source>
</reference>
<organism evidence="1 2">
    <name type="scientific">Candidatus Alectryocaccomicrobium excrementavium</name>
    <dbReference type="NCBI Taxonomy" id="2840668"/>
    <lineage>
        <taxon>Bacteria</taxon>
        <taxon>Bacillati</taxon>
        <taxon>Bacillota</taxon>
        <taxon>Clostridia</taxon>
        <taxon>Candidatus Alectryocaccomicrobium</taxon>
    </lineage>
</organism>
<dbReference type="Gene3D" id="3.20.20.80">
    <property type="entry name" value="Glycosidases"/>
    <property type="match status" value="1"/>
</dbReference>
<dbReference type="Proteomes" id="UP000824140">
    <property type="component" value="Unassembled WGS sequence"/>
</dbReference>